<dbReference type="AlphaFoldDB" id="A0A2A6E2Z9"/>
<dbReference type="InterPro" id="IPR044643">
    <property type="entry name" value="TrpF_fam"/>
</dbReference>
<dbReference type="HAMAP" id="MF_00135">
    <property type="entry name" value="PRAI"/>
    <property type="match status" value="1"/>
</dbReference>
<reference evidence="11 12" key="1">
    <citation type="submission" date="2016-12" db="EMBL/GenBank/DDBJ databases">
        <title>Candidatus Reconcilibacillus cellulovorans genome.</title>
        <authorList>
            <person name="Kolinko S."/>
            <person name="Wu Y.-W."/>
            <person name="Tachea F."/>
            <person name="Denzel E."/>
            <person name="Hiras J."/>
            <person name="Baecker N."/>
            <person name="Chan L.J."/>
            <person name="Eichorst S.A."/>
            <person name="Frey D."/>
            <person name="Adams P.D."/>
            <person name="Pray T."/>
            <person name="Tanjore D."/>
            <person name="Petzold C.J."/>
            <person name="Gladden J.M."/>
            <person name="Simmons B.A."/>
            <person name="Singer S.W."/>
        </authorList>
    </citation>
    <scope>NUCLEOTIDE SEQUENCE [LARGE SCALE GENOMIC DNA]</scope>
    <source>
        <strain evidence="11">JTherm</strain>
    </source>
</reference>
<comment type="catalytic activity">
    <reaction evidence="1 9">
        <text>N-(5-phospho-beta-D-ribosyl)anthranilate = 1-(2-carboxyphenylamino)-1-deoxy-D-ribulose 5-phosphate</text>
        <dbReference type="Rhea" id="RHEA:21540"/>
        <dbReference type="ChEBI" id="CHEBI:18277"/>
        <dbReference type="ChEBI" id="CHEBI:58613"/>
        <dbReference type="EC" id="5.3.1.24"/>
    </reaction>
</comment>
<evidence type="ECO:0000256" key="8">
    <source>
        <dbReference type="ARBA" id="ARBA00023235"/>
    </source>
</evidence>
<dbReference type="GO" id="GO:0004640">
    <property type="term" value="F:phosphoribosylanthranilate isomerase activity"/>
    <property type="evidence" value="ECO:0007669"/>
    <property type="project" value="UniProtKB-UniRule"/>
</dbReference>
<gene>
    <name evidence="9" type="primary">trpF</name>
    <name evidence="11" type="ORF">BLM47_00810</name>
</gene>
<evidence type="ECO:0000256" key="2">
    <source>
        <dbReference type="ARBA" id="ARBA00004664"/>
    </source>
</evidence>
<keyword evidence="8 9" id="KW-0413">Isomerase</keyword>
<dbReference type="UniPathway" id="UPA00035">
    <property type="reaction ID" value="UER00042"/>
</dbReference>
<accession>A0A2A6E2Z9</accession>
<evidence type="ECO:0000256" key="4">
    <source>
        <dbReference type="ARBA" id="ARBA00022272"/>
    </source>
</evidence>
<dbReference type="EMBL" id="MOXJ01000001">
    <property type="protein sequence ID" value="PDO11688.1"/>
    <property type="molecule type" value="Genomic_DNA"/>
</dbReference>
<evidence type="ECO:0000256" key="9">
    <source>
        <dbReference type="HAMAP-Rule" id="MF_00135"/>
    </source>
</evidence>
<feature type="domain" description="N-(5'phosphoribosyl) anthranilate isomerase (PRAI)" evidence="10">
    <location>
        <begin position="160"/>
        <end position="244"/>
    </location>
</feature>
<dbReference type="InterPro" id="IPR013785">
    <property type="entry name" value="Aldolase_TIM"/>
</dbReference>
<comment type="similarity">
    <text evidence="9">Belongs to the TrpF family.</text>
</comment>
<dbReference type="PANTHER" id="PTHR42894:SF1">
    <property type="entry name" value="N-(5'-PHOSPHORIBOSYL)ANTHRANILATE ISOMERASE"/>
    <property type="match status" value="1"/>
</dbReference>
<name>A0A2A6E2Z9_9BACL</name>
<dbReference type="InterPro" id="IPR011060">
    <property type="entry name" value="RibuloseP-bd_barrel"/>
</dbReference>
<evidence type="ECO:0000256" key="5">
    <source>
        <dbReference type="ARBA" id="ARBA00022605"/>
    </source>
</evidence>
<organism evidence="11 12">
    <name type="scientific">Candidatus Reconcilbacillus cellulovorans</name>
    <dbReference type="NCBI Taxonomy" id="1906605"/>
    <lineage>
        <taxon>Bacteria</taxon>
        <taxon>Bacillati</taxon>
        <taxon>Bacillota</taxon>
        <taxon>Bacilli</taxon>
        <taxon>Bacillales</taxon>
        <taxon>Paenibacillaceae</taxon>
        <taxon>Candidatus Reconcilbacillus</taxon>
    </lineage>
</organism>
<dbReference type="EC" id="5.3.1.24" evidence="3 9"/>
<evidence type="ECO:0000256" key="1">
    <source>
        <dbReference type="ARBA" id="ARBA00001164"/>
    </source>
</evidence>
<comment type="caution">
    <text evidence="11">The sequence shown here is derived from an EMBL/GenBank/DDBJ whole genome shotgun (WGS) entry which is preliminary data.</text>
</comment>
<dbReference type="Pfam" id="PF00697">
    <property type="entry name" value="PRAI"/>
    <property type="match status" value="2"/>
</dbReference>
<proteinExistence type="inferred from homology"/>
<protein>
    <recommendedName>
        <fullName evidence="4 9">N-(5'-phosphoribosyl)anthranilate isomerase</fullName>
        <shortName evidence="9">PRAI</shortName>
        <ecNumber evidence="3 9">5.3.1.24</ecNumber>
    </recommendedName>
</protein>
<dbReference type="PANTHER" id="PTHR42894">
    <property type="entry name" value="N-(5'-PHOSPHORIBOSYL)ANTHRANILATE ISOMERASE"/>
    <property type="match status" value="1"/>
</dbReference>
<dbReference type="Proteomes" id="UP000243688">
    <property type="component" value="Unassembled WGS sequence"/>
</dbReference>
<feature type="domain" description="N-(5'phosphoribosyl) anthranilate isomerase (PRAI)" evidence="10">
    <location>
        <begin position="7"/>
        <end position="117"/>
    </location>
</feature>
<keyword evidence="5 9" id="KW-0028">Amino-acid biosynthesis</keyword>
<dbReference type="Gene3D" id="3.20.20.70">
    <property type="entry name" value="Aldolase class I"/>
    <property type="match status" value="1"/>
</dbReference>
<keyword evidence="7 9" id="KW-0057">Aromatic amino acid biosynthesis</keyword>
<evidence type="ECO:0000313" key="12">
    <source>
        <dbReference type="Proteomes" id="UP000243688"/>
    </source>
</evidence>
<keyword evidence="6 9" id="KW-0822">Tryptophan biosynthesis</keyword>
<sequence>MTGAPLVKICGIRGDADVIRTITALPVDFVGFVFAPSRRRVAPEEAVAAIRALYDAAEEFGRKNPPQAVGVFARMTWDEMESVLRGVPLDVVQLHGGEPPETYLRVREAFPAVRIIRAVSLPASGEAVDGGRRASDGEDGGVFSPDRPINELLAPYAGAIDILLLDTFDPVYGGGSGRTFDWSAVDVYRDAARRFGWPLFVAGGLTPDNVGELIERHAPDGVDVSGGVETDGRKDPAKIAAFVERVKRHG</sequence>
<dbReference type="CDD" id="cd00405">
    <property type="entry name" value="PRAI"/>
    <property type="match status" value="1"/>
</dbReference>
<evidence type="ECO:0000313" key="11">
    <source>
        <dbReference type="EMBL" id="PDO11688.1"/>
    </source>
</evidence>
<evidence type="ECO:0000259" key="10">
    <source>
        <dbReference type="Pfam" id="PF00697"/>
    </source>
</evidence>
<evidence type="ECO:0000256" key="7">
    <source>
        <dbReference type="ARBA" id="ARBA00023141"/>
    </source>
</evidence>
<dbReference type="InterPro" id="IPR001240">
    <property type="entry name" value="PRAI_dom"/>
</dbReference>
<evidence type="ECO:0000256" key="3">
    <source>
        <dbReference type="ARBA" id="ARBA00012572"/>
    </source>
</evidence>
<evidence type="ECO:0000256" key="6">
    <source>
        <dbReference type="ARBA" id="ARBA00022822"/>
    </source>
</evidence>
<dbReference type="SUPFAM" id="SSF51366">
    <property type="entry name" value="Ribulose-phoshate binding barrel"/>
    <property type="match status" value="1"/>
</dbReference>
<dbReference type="GO" id="GO:0000162">
    <property type="term" value="P:L-tryptophan biosynthetic process"/>
    <property type="evidence" value="ECO:0007669"/>
    <property type="project" value="UniProtKB-UniRule"/>
</dbReference>
<comment type="pathway">
    <text evidence="2 9">Amino-acid biosynthesis; L-tryptophan biosynthesis; L-tryptophan from chorismate: step 3/5.</text>
</comment>